<dbReference type="SMART" id="SM00388">
    <property type="entry name" value="HisKA"/>
    <property type="match status" value="1"/>
</dbReference>
<dbReference type="PANTHER" id="PTHR42878:SF15">
    <property type="entry name" value="BACTERIOPHYTOCHROME"/>
    <property type="match status" value="1"/>
</dbReference>
<evidence type="ECO:0000256" key="5">
    <source>
        <dbReference type="ARBA" id="ARBA00022679"/>
    </source>
</evidence>
<keyword evidence="4" id="KW-0597">Phosphoprotein</keyword>
<dbReference type="Gene3D" id="3.30.450.40">
    <property type="match status" value="1"/>
</dbReference>
<dbReference type="SUPFAM" id="SSF55781">
    <property type="entry name" value="GAF domain-like"/>
    <property type="match status" value="1"/>
</dbReference>
<dbReference type="RefSeq" id="WP_074590048.1">
    <property type="nucleotide sequence ID" value="NZ_FNEI01000012.1"/>
</dbReference>
<dbReference type="Proteomes" id="UP000182130">
    <property type="component" value="Unassembled WGS sequence"/>
</dbReference>
<dbReference type="GO" id="GO:0005886">
    <property type="term" value="C:plasma membrane"/>
    <property type="evidence" value="ECO:0007669"/>
    <property type="project" value="UniProtKB-SubCell"/>
</dbReference>
<keyword evidence="11" id="KW-1185">Reference proteome</keyword>
<dbReference type="PROSITE" id="PS50109">
    <property type="entry name" value="HIS_KIN"/>
    <property type="match status" value="1"/>
</dbReference>
<reference evidence="11" key="1">
    <citation type="submission" date="2016-10" db="EMBL/GenBank/DDBJ databases">
        <authorList>
            <person name="Varghese N."/>
            <person name="Submissions S."/>
        </authorList>
    </citation>
    <scope>NUCLEOTIDE SEQUENCE [LARGE SCALE GENOMIC DNA]</scope>
    <source>
        <strain evidence="11">CGMCC 1.10783</strain>
    </source>
</reference>
<keyword evidence="5" id="KW-0808">Transferase</keyword>
<dbReference type="Pfam" id="PF02518">
    <property type="entry name" value="HATPase_c"/>
    <property type="match status" value="1"/>
</dbReference>
<organism evidence="10 11">
    <name type="scientific">Arthrobacter cupressi</name>
    <dbReference type="NCBI Taxonomy" id="1045773"/>
    <lineage>
        <taxon>Bacteria</taxon>
        <taxon>Bacillati</taxon>
        <taxon>Actinomycetota</taxon>
        <taxon>Actinomycetes</taxon>
        <taxon>Micrococcales</taxon>
        <taxon>Micrococcaceae</taxon>
        <taxon>Arthrobacter</taxon>
    </lineage>
</organism>
<evidence type="ECO:0000256" key="3">
    <source>
        <dbReference type="ARBA" id="ARBA00012438"/>
    </source>
</evidence>
<dbReference type="OrthoDB" id="9808408at2"/>
<dbReference type="SMART" id="SM00065">
    <property type="entry name" value="GAF"/>
    <property type="match status" value="1"/>
</dbReference>
<protein>
    <recommendedName>
        <fullName evidence="8">Sensor-like histidine kinase SenX3</fullName>
        <ecNumber evidence="3">2.7.13.3</ecNumber>
    </recommendedName>
</protein>
<dbReference type="STRING" id="1045773.SAMN05216555_11210"/>
<evidence type="ECO:0000259" key="9">
    <source>
        <dbReference type="PROSITE" id="PS50109"/>
    </source>
</evidence>
<dbReference type="InterPro" id="IPR029016">
    <property type="entry name" value="GAF-like_dom_sf"/>
</dbReference>
<dbReference type="InterPro" id="IPR005467">
    <property type="entry name" value="His_kinase_dom"/>
</dbReference>
<accession>A0A1G8UIC1</accession>
<keyword evidence="6 10" id="KW-0418">Kinase</keyword>
<dbReference type="SMART" id="SM00387">
    <property type="entry name" value="HATPase_c"/>
    <property type="match status" value="1"/>
</dbReference>
<evidence type="ECO:0000313" key="10">
    <source>
        <dbReference type="EMBL" id="SDJ53508.1"/>
    </source>
</evidence>
<dbReference type="SUPFAM" id="SSF55874">
    <property type="entry name" value="ATPase domain of HSP90 chaperone/DNA topoisomerase II/histidine kinase"/>
    <property type="match status" value="1"/>
</dbReference>
<evidence type="ECO:0000256" key="4">
    <source>
        <dbReference type="ARBA" id="ARBA00022553"/>
    </source>
</evidence>
<evidence type="ECO:0000256" key="6">
    <source>
        <dbReference type="ARBA" id="ARBA00022777"/>
    </source>
</evidence>
<dbReference type="EMBL" id="FNEI01000012">
    <property type="protein sequence ID" value="SDJ53508.1"/>
    <property type="molecule type" value="Genomic_DNA"/>
</dbReference>
<dbReference type="PANTHER" id="PTHR42878">
    <property type="entry name" value="TWO-COMPONENT HISTIDINE KINASE"/>
    <property type="match status" value="1"/>
</dbReference>
<dbReference type="Pfam" id="PF01590">
    <property type="entry name" value="GAF"/>
    <property type="match status" value="1"/>
</dbReference>
<dbReference type="GO" id="GO:0030295">
    <property type="term" value="F:protein kinase activator activity"/>
    <property type="evidence" value="ECO:0007669"/>
    <property type="project" value="TreeGrafter"/>
</dbReference>
<dbReference type="InterPro" id="IPR003661">
    <property type="entry name" value="HisK_dim/P_dom"/>
</dbReference>
<feature type="domain" description="Histidine kinase" evidence="9">
    <location>
        <begin position="214"/>
        <end position="423"/>
    </location>
</feature>
<comment type="catalytic activity">
    <reaction evidence="1">
        <text>ATP + protein L-histidine = ADP + protein N-phospho-L-histidine.</text>
        <dbReference type="EC" id="2.7.13.3"/>
    </reaction>
</comment>
<evidence type="ECO:0000313" key="11">
    <source>
        <dbReference type="Proteomes" id="UP000182130"/>
    </source>
</evidence>
<dbReference type="InterPro" id="IPR003594">
    <property type="entry name" value="HATPase_dom"/>
</dbReference>
<evidence type="ECO:0000256" key="8">
    <source>
        <dbReference type="ARBA" id="ARBA00039401"/>
    </source>
</evidence>
<dbReference type="InterPro" id="IPR004358">
    <property type="entry name" value="Sig_transdc_His_kin-like_C"/>
</dbReference>
<dbReference type="GO" id="GO:0007234">
    <property type="term" value="P:osmosensory signaling via phosphorelay pathway"/>
    <property type="evidence" value="ECO:0007669"/>
    <property type="project" value="TreeGrafter"/>
</dbReference>
<dbReference type="InterPro" id="IPR036097">
    <property type="entry name" value="HisK_dim/P_sf"/>
</dbReference>
<keyword evidence="7" id="KW-0902">Two-component regulatory system</keyword>
<proteinExistence type="predicted"/>
<dbReference type="Pfam" id="PF00512">
    <property type="entry name" value="HisKA"/>
    <property type="match status" value="1"/>
</dbReference>
<dbReference type="Gene3D" id="3.30.565.10">
    <property type="entry name" value="Histidine kinase-like ATPase, C-terminal domain"/>
    <property type="match status" value="1"/>
</dbReference>
<dbReference type="SUPFAM" id="SSF47384">
    <property type="entry name" value="Homodimeric domain of signal transducing histidine kinase"/>
    <property type="match status" value="1"/>
</dbReference>
<dbReference type="InterPro" id="IPR003018">
    <property type="entry name" value="GAF"/>
</dbReference>
<dbReference type="CDD" id="cd00082">
    <property type="entry name" value="HisKA"/>
    <property type="match status" value="1"/>
</dbReference>
<dbReference type="InterPro" id="IPR050351">
    <property type="entry name" value="BphY/WalK/GraS-like"/>
</dbReference>
<comment type="subcellular location">
    <subcellularLocation>
        <location evidence="2">Cell membrane</location>
    </subcellularLocation>
</comment>
<evidence type="ECO:0000256" key="7">
    <source>
        <dbReference type="ARBA" id="ARBA00023012"/>
    </source>
</evidence>
<dbReference type="InterPro" id="IPR036890">
    <property type="entry name" value="HATPase_C_sf"/>
</dbReference>
<dbReference type="Gene3D" id="1.10.287.130">
    <property type="match status" value="1"/>
</dbReference>
<dbReference type="CDD" id="cd00075">
    <property type="entry name" value="HATPase"/>
    <property type="match status" value="1"/>
</dbReference>
<dbReference type="AlphaFoldDB" id="A0A1G8UIC1"/>
<dbReference type="GO" id="GO:0000156">
    <property type="term" value="F:phosphorelay response regulator activity"/>
    <property type="evidence" value="ECO:0007669"/>
    <property type="project" value="TreeGrafter"/>
</dbReference>
<gene>
    <name evidence="10" type="ORF">SAMN05216555_11210</name>
</gene>
<name>A0A1G8UIC1_9MICC</name>
<dbReference type="PRINTS" id="PR00344">
    <property type="entry name" value="BCTRLSENSOR"/>
</dbReference>
<dbReference type="EC" id="2.7.13.3" evidence="3"/>
<dbReference type="GO" id="GO:0000155">
    <property type="term" value="F:phosphorelay sensor kinase activity"/>
    <property type="evidence" value="ECO:0007669"/>
    <property type="project" value="InterPro"/>
</dbReference>
<sequence>MTHARGQLAFTDDVSRDLELLEYGLDPSLDTPLLPNAAVYSALQNVVRLATELCGAPHGVVNIISADHQHQVGAWGVEAGICPREDSMCAKVFLSGEKTVVADASQDPRFADNPFVTGDIGNVRFYASIPLETASGFVPGTLCVFSDEPKELGAEQVRFLEVLAKQVVELLELQHRSSQLDRAYAELKDTNAKLEDSNAKLKDSNAKLAAFAGRVSHDLRIPLTTILGYAELVEDDPDIKAGSAVAKYLEHIGFSGRRMLGMLEDVLSYSRVGGGIQPIRVSLQETARNVARDLGIEDAGIVEAQELTLQADRGQFRMLIQNLVTNAMNYRSPDRDLRIRITGVSNYQGVAVSVADNGKGIAPEDRSKVLEPLVRLLRQGDGPGMGLGLSTCHKIAEAHGGELTLSETPGGGTTVTVTFPAGN</sequence>
<evidence type="ECO:0000256" key="1">
    <source>
        <dbReference type="ARBA" id="ARBA00000085"/>
    </source>
</evidence>
<evidence type="ECO:0000256" key="2">
    <source>
        <dbReference type="ARBA" id="ARBA00004236"/>
    </source>
</evidence>